<dbReference type="PANTHER" id="PTHR24376">
    <property type="entry name" value="ZINC FINGER PROTEIN"/>
    <property type="match status" value="1"/>
</dbReference>
<dbReference type="Proteomes" id="UP000791440">
    <property type="component" value="Unassembled WGS sequence"/>
</dbReference>
<feature type="domain" description="C2H2-type" evidence="11">
    <location>
        <begin position="336"/>
        <end position="359"/>
    </location>
</feature>
<evidence type="ECO:0000256" key="7">
    <source>
        <dbReference type="ARBA" id="ARBA00023125"/>
    </source>
</evidence>
<evidence type="ECO:0000313" key="13">
    <source>
        <dbReference type="Proteomes" id="UP000791440"/>
    </source>
</evidence>
<keyword evidence="5" id="KW-0862">Zinc</keyword>
<dbReference type="AlphaFoldDB" id="A0A922CVY6"/>
<dbReference type="SMART" id="SM00355">
    <property type="entry name" value="ZnF_C2H2"/>
    <property type="match status" value="11"/>
</dbReference>
<proteinExistence type="predicted"/>
<evidence type="ECO:0000256" key="3">
    <source>
        <dbReference type="ARBA" id="ARBA00022737"/>
    </source>
</evidence>
<dbReference type="PROSITE" id="PS50157">
    <property type="entry name" value="ZINC_FINGER_C2H2_2"/>
    <property type="match status" value="6"/>
</dbReference>
<comment type="caution">
    <text evidence="12">The sequence shown here is derived from an EMBL/GenBank/DDBJ whole genome shotgun (WGS) entry which is preliminary data.</text>
</comment>
<comment type="subcellular location">
    <subcellularLocation>
        <location evidence="1">Nucleus</location>
    </subcellularLocation>
</comment>
<dbReference type="PROSITE" id="PS00028">
    <property type="entry name" value="ZINC_FINGER_C2H2_1"/>
    <property type="match status" value="8"/>
</dbReference>
<dbReference type="FunFam" id="3.30.160.60:FF:000086">
    <property type="entry name" value="transcription factor E4F1 isoform X1"/>
    <property type="match status" value="1"/>
</dbReference>
<dbReference type="Pfam" id="PF00096">
    <property type="entry name" value="zf-C2H2"/>
    <property type="match status" value="3"/>
</dbReference>
<dbReference type="GO" id="GO:0001228">
    <property type="term" value="F:DNA-binding transcription activator activity, RNA polymerase II-specific"/>
    <property type="evidence" value="ECO:0007669"/>
    <property type="project" value="TreeGrafter"/>
</dbReference>
<evidence type="ECO:0000256" key="10">
    <source>
        <dbReference type="PROSITE-ProRule" id="PRU00042"/>
    </source>
</evidence>
<feature type="domain" description="C2H2-type" evidence="11">
    <location>
        <begin position="492"/>
        <end position="519"/>
    </location>
</feature>
<keyword evidence="6" id="KW-0805">Transcription regulation</keyword>
<dbReference type="InterPro" id="IPR013087">
    <property type="entry name" value="Znf_C2H2_type"/>
</dbReference>
<reference evidence="12" key="1">
    <citation type="journal article" date="2016" name="Insect Biochem. Mol. Biol.">
        <title>Multifaceted biological insights from a draft genome sequence of the tobacco hornworm moth, Manduca sexta.</title>
        <authorList>
            <person name="Kanost M.R."/>
            <person name="Arrese E.L."/>
            <person name="Cao X."/>
            <person name="Chen Y.R."/>
            <person name="Chellapilla S."/>
            <person name="Goldsmith M.R."/>
            <person name="Grosse-Wilde E."/>
            <person name="Heckel D.G."/>
            <person name="Herndon N."/>
            <person name="Jiang H."/>
            <person name="Papanicolaou A."/>
            <person name="Qu J."/>
            <person name="Soulages J.L."/>
            <person name="Vogel H."/>
            <person name="Walters J."/>
            <person name="Waterhouse R.M."/>
            <person name="Ahn S.J."/>
            <person name="Almeida F.C."/>
            <person name="An C."/>
            <person name="Aqrawi P."/>
            <person name="Bretschneider A."/>
            <person name="Bryant W.B."/>
            <person name="Bucks S."/>
            <person name="Chao H."/>
            <person name="Chevignon G."/>
            <person name="Christen J.M."/>
            <person name="Clarke D.F."/>
            <person name="Dittmer N.T."/>
            <person name="Ferguson L.C.F."/>
            <person name="Garavelou S."/>
            <person name="Gordon K.H.J."/>
            <person name="Gunaratna R.T."/>
            <person name="Han Y."/>
            <person name="Hauser F."/>
            <person name="He Y."/>
            <person name="Heidel-Fischer H."/>
            <person name="Hirsh A."/>
            <person name="Hu Y."/>
            <person name="Jiang H."/>
            <person name="Kalra D."/>
            <person name="Klinner C."/>
            <person name="Konig C."/>
            <person name="Kovar C."/>
            <person name="Kroll A.R."/>
            <person name="Kuwar S.S."/>
            <person name="Lee S.L."/>
            <person name="Lehman R."/>
            <person name="Li K."/>
            <person name="Li Z."/>
            <person name="Liang H."/>
            <person name="Lovelace S."/>
            <person name="Lu Z."/>
            <person name="Mansfield J.H."/>
            <person name="McCulloch K.J."/>
            <person name="Mathew T."/>
            <person name="Morton B."/>
            <person name="Muzny D.M."/>
            <person name="Neunemann D."/>
            <person name="Ongeri F."/>
            <person name="Pauchet Y."/>
            <person name="Pu L.L."/>
            <person name="Pyrousis I."/>
            <person name="Rao X.J."/>
            <person name="Redding A."/>
            <person name="Roesel C."/>
            <person name="Sanchez-Gracia A."/>
            <person name="Schaack S."/>
            <person name="Shukla A."/>
            <person name="Tetreau G."/>
            <person name="Wang Y."/>
            <person name="Xiong G.H."/>
            <person name="Traut W."/>
            <person name="Walsh T.K."/>
            <person name="Worley K.C."/>
            <person name="Wu D."/>
            <person name="Wu W."/>
            <person name="Wu Y.Q."/>
            <person name="Zhang X."/>
            <person name="Zou Z."/>
            <person name="Zucker H."/>
            <person name="Briscoe A.D."/>
            <person name="Burmester T."/>
            <person name="Clem R.J."/>
            <person name="Feyereisen R."/>
            <person name="Grimmelikhuijzen C.J.P."/>
            <person name="Hamodrakas S.J."/>
            <person name="Hansson B.S."/>
            <person name="Huguet E."/>
            <person name="Jermiin L.S."/>
            <person name="Lan Q."/>
            <person name="Lehman H.K."/>
            <person name="Lorenzen M."/>
            <person name="Merzendorfer H."/>
            <person name="Michalopoulos I."/>
            <person name="Morton D.B."/>
            <person name="Muthukrishnan S."/>
            <person name="Oakeshott J.G."/>
            <person name="Palmer W."/>
            <person name="Park Y."/>
            <person name="Passarelli A.L."/>
            <person name="Rozas J."/>
            <person name="Schwartz L.M."/>
            <person name="Smith W."/>
            <person name="Southgate A."/>
            <person name="Vilcinskas A."/>
            <person name="Vogt R."/>
            <person name="Wang P."/>
            <person name="Werren J."/>
            <person name="Yu X.Q."/>
            <person name="Zhou J.J."/>
            <person name="Brown S.J."/>
            <person name="Scherer S.E."/>
            <person name="Richards S."/>
            <person name="Blissard G.W."/>
        </authorList>
    </citation>
    <scope>NUCLEOTIDE SEQUENCE</scope>
</reference>
<gene>
    <name evidence="12" type="ORF">O3G_MSEX011664</name>
</gene>
<feature type="domain" description="C2H2-type" evidence="11">
    <location>
        <begin position="520"/>
        <end position="548"/>
    </location>
</feature>
<dbReference type="GO" id="GO:0000978">
    <property type="term" value="F:RNA polymerase II cis-regulatory region sequence-specific DNA binding"/>
    <property type="evidence" value="ECO:0007669"/>
    <property type="project" value="TreeGrafter"/>
</dbReference>
<evidence type="ECO:0000256" key="8">
    <source>
        <dbReference type="ARBA" id="ARBA00023163"/>
    </source>
</evidence>
<evidence type="ECO:0000256" key="1">
    <source>
        <dbReference type="ARBA" id="ARBA00004123"/>
    </source>
</evidence>
<feature type="domain" description="C2H2-type" evidence="11">
    <location>
        <begin position="227"/>
        <end position="255"/>
    </location>
</feature>
<dbReference type="Pfam" id="PF13912">
    <property type="entry name" value="zf-C2H2_6"/>
    <property type="match status" value="1"/>
</dbReference>
<keyword evidence="2" id="KW-0479">Metal-binding</keyword>
<dbReference type="FunFam" id="3.30.160.60:FF:000965">
    <property type="entry name" value="Neurotrophin receptor-interacting factor homolog"/>
    <property type="match status" value="1"/>
</dbReference>
<keyword evidence="4 10" id="KW-0863">Zinc-finger</keyword>
<keyword evidence="8" id="KW-0804">Transcription</keyword>
<evidence type="ECO:0000256" key="6">
    <source>
        <dbReference type="ARBA" id="ARBA00023015"/>
    </source>
</evidence>
<dbReference type="GO" id="GO:0008270">
    <property type="term" value="F:zinc ion binding"/>
    <property type="evidence" value="ECO:0007669"/>
    <property type="project" value="UniProtKB-KW"/>
</dbReference>
<evidence type="ECO:0000313" key="12">
    <source>
        <dbReference type="EMBL" id="KAG6459888.1"/>
    </source>
</evidence>
<keyword evidence="3" id="KW-0677">Repeat</keyword>
<organism evidence="12 13">
    <name type="scientific">Manduca sexta</name>
    <name type="common">Tobacco hawkmoth</name>
    <name type="synonym">Tobacco hornworm</name>
    <dbReference type="NCBI Taxonomy" id="7130"/>
    <lineage>
        <taxon>Eukaryota</taxon>
        <taxon>Metazoa</taxon>
        <taxon>Ecdysozoa</taxon>
        <taxon>Arthropoda</taxon>
        <taxon>Hexapoda</taxon>
        <taxon>Insecta</taxon>
        <taxon>Pterygota</taxon>
        <taxon>Neoptera</taxon>
        <taxon>Endopterygota</taxon>
        <taxon>Lepidoptera</taxon>
        <taxon>Glossata</taxon>
        <taxon>Ditrysia</taxon>
        <taxon>Bombycoidea</taxon>
        <taxon>Sphingidae</taxon>
        <taxon>Sphinginae</taxon>
        <taxon>Sphingini</taxon>
        <taxon>Manduca</taxon>
    </lineage>
</organism>
<protein>
    <recommendedName>
        <fullName evidence="11">C2H2-type domain-containing protein</fullName>
    </recommendedName>
</protein>
<dbReference type="Pfam" id="PF13894">
    <property type="entry name" value="zf-C2H2_4"/>
    <property type="match status" value="1"/>
</dbReference>
<reference evidence="12" key="2">
    <citation type="submission" date="2020-12" db="EMBL/GenBank/DDBJ databases">
        <authorList>
            <person name="Kanost M."/>
        </authorList>
    </citation>
    <scope>NUCLEOTIDE SEQUENCE</scope>
</reference>
<evidence type="ECO:0000256" key="5">
    <source>
        <dbReference type="ARBA" id="ARBA00022833"/>
    </source>
</evidence>
<feature type="domain" description="C2H2-type" evidence="11">
    <location>
        <begin position="431"/>
        <end position="459"/>
    </location>
</feature>
<evidence type="ECO:0000259" key="11">
    <source>
        <dbReference type="PROSITE" id="PS50157"/>
    </source>
</evidence>
<dbReference type="PANTHER" id="PTHR24376:SF225">
    <property type="entry name" value="C2H2-TYPE DOMAIN-CONTAINING PROTEIN"/>
    <property type="match status" value="1"/>
</dbReference>
<keyword evidence="13" id="KW-1185">Reference proteome</keyword>
<dbReference type="GO" id="GO:0005634">
    <property type="term" value="C:nucleus"/>
    <property type="evidence" value="ECO:0007669"/>
    <property type="project" value="UniProtKB-SubCell"/>
</dbReference>
<keyword evidence="9" id="KW-0539">Nucleus</keyword>
<evidence type="ECO:0000256" key="4">
    <source>
        <dbReference type="ARBA" id="ARBA00022771"/>
    </source>
</evidence>
<name>A0A922CVY6_MANSE</name>
<evidence type="ECO:0000256" key="9">
    <source>
        <dbReference type="ARBA" id="ARBA00023242"/>
    </source>
</evidence>
<feature type="domain" description="C2H2-type" evidence="11">
    <location>
        <begin position="460"/>
        <end position="488"/>
    </location>
</feature>
<accession>A0A922CVY6</accession>
<evidence type="ECO:0000256" key="2">
    <source>
        <dbReference type="ARBA" id="ARBA00022723"/>
    </source>
</evidence>
<dbReference type="EMBL" id="JH668642">
    <property type="protein sequence ID" value="KAG6459888.1"/>
    <property type="molecule type" value="Genomic_DNA"/>
</dbReference>
<sequence>MEEIKVEFDKSAICHGCLSVNRELSTLGDYYEIFYYVLGEEILDLNDRPDVFLCWECLAVLRKLKMFQKQIRNARDMLADAYFHWKFQDDVYTLSTLGINKKDNYDLAIDEDAIEPIVFVAEPEVKEESEDIIAKEENDPESEVDNIDIEDNLKIEPEVTKKVFSRSKGRQQSIKIYEKYAIITENKEIKLDDLSQHYVKVYLDEKEVEKLVDKRDRRDCSFPKMPYKCIECRLGYKRQTDLNRHNQFQHCSYEKPVRCLECNKKQPSLDRMVKHWAHHSRMLRCLQCYNICRSLGELKKHMNRVHTSVYTCKQCNVQLNTLREFSVHYKHDHLRMYCDYCGKAFYKKSLLEGHIRRNHMPAYCVECNRSYQQYHVLENHIRTYHPHLMRGAVNSEASYCVECDKQYSSVYKYKRHILQSARHTPQKRIRVPCPDCGKVFTRTAYMNNHYRLVHVKDTKHRCELCHKYFATGYALRKHRQYVHEKKMMPKDKICDICGRGFSTNRILSNHRRTHTGERPFKCTHCGASFVQCTALQTHIKTQHKNVDNMPMQE</sequence>
<keyword evidence="7" id="KW-0238">DNA-binding</keyword>